<dbReference type="GO" id="GO:0004252">
    <property type="term" value="F:serine-type endopeptidase activity"/>
    <property type="evidence" value="ECO:0007669"/>
    <property type="project" value="InterPro"/>
</dbReference>
<sequence length="519" mass="51397">MSQTHHDQQTGTVPSGTTPGDVQVDRTAEIRRDATQPVWYGTSAPGAPTEGPDTRQGQPQYVSPSSATEPTFQSPYGSSPQVPAGSPTGYPGGYPGSHGDRQGGHSPYGDPTAYQPFGASQTPAGPPPPASPRDGAEPAQPAKSRRWAELTAVAALAAVLASGGTYAATQLDGNSQTSSTAGSSSSLGRGTTDQAPVKQADPNNPNWTTTASAVSPSVVAITVQAQGGTGQGSGVVIDGKGHVLTNNHVVASGGSGAQISVTLSDGRSFDATVAGTDPSTDLAVLTLKNPPDNLKPIALGDSSALKVGDPVMAVGNPLGLAGTVTTGIVSALDRPVTTSGDESSSQSDPVVTNAIQTSAAINPGNSGGALVNASGQLVGINSSIATLGASQGSQSGSIGIGFAIPVNEAKSIASQLIAKGSAQHALLGVTSRDGTASDGSAQRAGAQIAEVQPGTPAAEAGLRSGDVVIAVDGARVDSSLSLVAQIRERTVGDKVTLTVLRGGKELKLSATLTAKSSSQ</sequence>
<feature type="compositionally biased region" description="Polar residues" evidence="4">
    <location>
        <begin position="9"/>
        <end position="20"/>
    </location>
</feature>
<dbReference type="InterPro" id="IPR001478">
    <property type="entry name" value="PDZ"/>
</dbReference>
<dbReference type="Pfam" id="PF13180">
    <property type="entry name" value="PDZ_2"/>
    <property type="match status" value="1"/>
</dbReference>
<dbReference type="Gene3D" id="2.40.10.10">
    <property type="entry name" value="Trypsin-like serine proteases"/>
    <property type="match status" value="2"/>
</dbReference>
<evidence type="ECO:0000313" key="6">
    <source>
        <dbReference type="EMBL" id="SES45086.1"/>
    </source>
</evidence>
<dbReference type="Pfam" id="PF13365">
    <property type="entry name" value="Trypsin_2"/>
    <property type="match status" value="1"/>
</dbReference>
<feature type="compositionally biased region" description="Low complexity" evidence="4">
    <location>
        <begin position="173"/>
        <end position="192"/>
    </location>
</feature>
<dbReference type="InterPro" id="IPR001940">
    <property type="entry name" value="Peptidase_S1C"/>
</dbReference>
<gene>
    <name evidence="6" type="ORF">SAMN05216199_3743</name>
</gene>
<name>A0A1H9XFW5_9MICO</name>
<evidence type="ECO:0000256" key="3">
    <source>
        <dbReference type="ARBA" id="ARBA00022801"/>
    </source>
</evidence>
<dbReference type="PANTHER" id="PTHR43343">
    <property type="entry name" value="PEPTIDASE S12"/>
    <property type="match status" value="1"/>
</dbReference>
<dbReference type="CDD" id="cd06779">
    <property type="entry name" value="cpPDZ_Deg_HtrA-like"/>
    <property type="match status" value="1"/>
</dbReference>
<dbReference type="SMART" id="SM00228">
    <property type="entry name" value="PDZ"/>
    <property type="match status" value="1"/>
</dbReference>
<dbReference type="SUPFAM" id="SSF50494">
    <property type="entry name" value="Trypsin-like serine proteases"/>
    <property type="match status" value="1"/>
</dbReference>
<evidence type="ECO:0000256" key="1">
    <source>
        <dbReference type="ARBA" id="ARBA00010541"/>
    </source>
</evidence>
<dbReference type="GO" id="GO:0006508">
    <property type="term" value="P:proteolysis"/>
    <property type="evidence" value="ECO:0007669"/>
    <property type="project" value="UniProtKB-KW"/>
</dbReference>
<keyword evidence="2 6" id="KW-0645">Protease</keyword>
<dbReference type="OrthoDB" id="9758917at2"/>
<feature type="compositionally biased region" description="Polar residues" evidence="4">
    <location>
        <begin position="55"/>
        <end position="81"/>
    </location>
</feature>
<dbReference type="SUPFAM" id="SSF50156">
    <property type="entry name" value="PDZ domain-like"/>
    <property type="match status" value="1"/>
</dbReference>
<dbReference type="AlphaFoldDB" id="A0A1H9XFW5"/>
<dbReference type="EMBL" id="FOHB01000008">
    <property type="protein sequence ID" value="SES45086.1"/>
    <property type="molecule type" value="Genomic_DNA"/>
</dbReference>
<feature type="domain" description="PDZ" evidence="5">
    <location>
        <begin position="414"/>
        <end position="503"/>
    </location>
</feature>
<dbReference type="InterPro" id="IPR009003">
    <property type="entry name" value="Peptidase_S1_PA"/>
</dbReference>
<dbReference type="Gene3D" id="2.30.42.10">
    <property type="match status" value="1"/>
</dbReference>
<comment type="similarity">
    <text evidence="1">Belongs to the peptidase S1C family.</text>
</comment>
<dbReference type="STRING" id="587636.SAMN05216199_3743"/>
<keyword evidence="3" id="KW-0378">Hydrolase</keyword>
<reference evidence="7" key="1">
    <citation type="submission" date="2016-10" db="EMBL/GenBank/DDBJ databases">
        <authorList>
            <person name="Varghese N."/>
            <person name="Submissions S."/>
        </authorList>
    </citation>
    <scope>NUCLEOTIDE SEQUENCE [LARGE SCALE GENOMIC DNA]</scope>
    <source>
        <strain evidence="7">CGMCC 1.6963</strain>
    </source>
</reference>
<organism evidence="6 7">
    <name type="scientific">Pedococcus cremeus</name>
    <dbReference type="NCBI Taxonomy" id="587636"/>
    <lineage>
        <taxon>Bacteria</taxon>
        <taxon>Bacillati</taxon>
        <taxon>Actinomycetota</taxon>
        <taxon>Actinomycetes</taxon>
        <taxon>Micrococcales</taxon>
        <taxon>Intrasporangiaceae</taxon>
        <taxon>Pedococcus</taxon>
    </lineage>
</organism>
<dbReference type="PROSITE" id="PS50106">
    <property type="entry name" value="PDZ"/>
    <property type="match status" value="1"/>
</dbReference>
<feature type="region of interest" description="Disordered" evidence="4">
    <location>
        <begin position="169"/>
        <end position="211"/>
    </location>
</feature>
<dbReference type="PRINTS" id="PR00834">
    <property type="entry name" value="PROTEASES2C"/>
</dbReference>
<feature type="region of interest" description="Disordered" evidence="4">
    <location>
        <begin position="1"/>
        <end position="146"/>
    </location>
</feature>
<protein>
    <submittedName>
        <fullName evidence="6">Putative serine protease PepD</fullName>
    </submittedName>
</protein>
<dbReference type="InterPro" id="IPR043504">
    <property type="entry name" value="Peptidase_S1_PA_chymotrypsin"/>
</dbReference>
<dbReference type="Proteomes" id="UP000199019">
    <property type="component" value="Unassembled WGS sequence"/>
</dbReference>
<evidence type="ECO:0000259" key="5">
    <source>
        <dbReference type="PROSITE" id="PS50106"/>
    </source>
</evidence>
<dbReference type="PANTHER" id="PTHR43343:SF3">
    <property type="entry name" value="PROTEASE DO-LIKE 8, CHLOROPLASTIC"/>
    <property type="match status" value="1"/>
</dbReference>
<keyword evidence="7" id="KW-1185">Reference proteome</keyword>
<dbReference type="InterPro" id="IPR051201">
    <property type="entry name" value="Chloro_Bact_Ser_Proteases"/>
</dbReference>
<accession>A0A1H9XFW5</accession>
<evidence type="ECO:0000256" key="2">
    <source>
        <dbReference type="ARBA" id="ARBA00022670"/>
    </source>
</evidence>
<proteinExistence type="inferred from homology"/>
<dbReference type="InterPro" id="IPR036034">
    <property type="entry name" value="PDZ_sf"/>
</dbReference>
<feature type="compositionally biased region" description="Polar residues" evidence="4">
    <location>
        <begin position="201"/>
        <end position="211"/>
    </location>
</feature>
<evidence type="ECO:0000313" key="7">
    <source>
        <dbReference type="Proteomes" id="UP000199019"/>
    </source>
</evidence>
<dbReference type="RefSeq" id="WP_091761570.1">
    <property type="nucleotide sequence ID" value="NZ_FOHB01000008.1"/>
</dbReference>
<feature type="compositionally biased region" description="Basic and acidic residues" evidence="4">
    <location>
        <begin position="23"/>
        <end position="34"/>
    </location>
</feature>
<evidence type="ECO:0000256" key="4">
    <source>
        <dbReference type="SAM" id="MobiDB-lite"/>
    </source>
</evidence>